<dbReference type="EMBL" id="JAIWIY010000001">
    <property type="protein sequence ID" value="MCA2095601.1"/>
    <property type="molecule type" value="Genomic_DNA"/>
</dbReference>
<dbReference type="RefSeq" id="WP_070607199.1">
    <property type="nucleotide sequence ID" value="NZ_JAGGLO010000005.1"/>
</dbReference>
<sequence>MEFKNFYSLLFNRISDTLTSGEFVRDLIAMITSVPENEWGLKKDPSNRVSLKTYENFAKRGINKTTCKAIVYRLTPDNFIDSLHTRPEATLELLADDLHPYNAAATRENVAELLADIFVNIIRTTAGLTSPDILEQQKQIQSSLDLKTKYGKYLLQECNSHCPMCGRLLFVSDSSKINDVYEVSKINKSKQSTIDNTVALCPTCFATYQMDTGTKMTRELVKIKKALSNRMESMIELDAIQLEKGLTNVITKLKKLKEKDFSALTMDPKEIVEKIDKSKDFHLYFQVNNYVMTYFVTIREILKNLDKRQEIDYEDLQHQIRAAYKKLKKTKKSDIEIFTSLSERIHKVTMQEEIFCQAIVCYFIQSCEVFDAITK</sequence>
<evidence type="ECO:0000259" key="1">
    <source>
        <dbReference type="Pfam" id="PF20277"/>
    </source>
</evidence>
<evidence type="ECO:0000313" key="3">
    <source>
        <dbReference type="Proteomes" id="UP001198374"/>
    </source>
</evidence>
<accession>A0ABS7YV48</accession>
<organism evidence="2 3">
    <name type="scientific">Anaerococcus degeneri</name>
    <dbReference type="NCBI Taxonomy" id="361500"/>
    <lineage>
        <taxon>Bacteria</taxon>
        <taxon>Bacillati</taxon>
        <taxon>Bacillota</taxon>
        <taxon>Tissierellia</taxon>
        <taxon>Tissierellales</taxon>
        <taxon>Peptoniphilaceae</taxon>
        <taxon>Anaerococcus</taxon>
    </lineage>
</organism>
<dbReference type="InterPro" id="IPR046921">
    <property type="entry name" value="ABC-3C_CTD11"/>
</dbReference>
<keyword evidence="3" id="KW-1185">Reference proteome</keyword>
<feature type="domain" description="ABC-three component systems C-terminal" evidence="1">
    <location>
        <begin position="237"/>
        <end position="370"/>
    </location>
</feature>
<comment type="caution">
    <text evidence="2">The sequence shown here is derived from an EMBL/GenBank/DDBJ whole genome shotgun (WGS) entry which is preliminary data.</text>
</comment>
<dbReference type="Pfam" id="PF20277">
    <property type="entry name" value="CTD11"/>
    <property type="match status" value="1"/>
</dbReference>
<dbReference type="Proteomes" id="UP001198374">
    <property type="component" value="Unassembled WGS sequence"/>
</dbReference>
<protein>
    <recommendedName>
        <fullName evidence="1">ABC-three component systems C-terminal domain-containing protein</fullName>
    </recommendedName>
</protein>
<name>A0ABS7YV48_9FIRM</name>
<reference evidence="3" key="1">
    <citation type="submission" date="2023-07" db="EMBL/GenBank/DDBJ databases">
        <title>FDA dAtabase for Regulatory Grade micrObial Sequences (FDA-ARGOS): Supporting development and validation of Infectious Disease Dx tests.</title>
        <authorList>
            <person name="Sproer C."/>
            <person name="Gronow S."/>
            <person name="Severitt S."/>
            <person name="Schroder I."/>
            <person name="Tallon L."/>
            <person name="Sadzewicz L."/>
            <person name="Zhao X."/>
            <person name="Boylan J."/>
            <person name="Ott S."/>
            <person name="Bowen H."/>
            <person name="Vavikolanu K."/>
            <person name="Hazen T."/>
            <person name="Aluvathingal J."/>
            <person name="Nadendla S."/>
            <person name="Lowell S."/>
            <person name="Myers T."/>
            <person name="Yan Y."/>
        </authorList>
    </citation>
    <scope>NUCLEOTIDE SEQUENCE [LARGE SCALE GENOMIC DNA]</scope>
    <source>
        <strain evidence="3">FDAARGOS_1538</strain>
    </source>
</reference>
<evidence type="ECO:0000313" key="2">
    <source>
        <dbReference type="EMBL" id="MCA2095601.1"/>
    </source>
</evidence>
<gene>
    <name evidence="2" type="ORF">LDJ82_01475</name>
</gene>
<proteinExistence type="predicted"/>